<dbReference type="GeneID" id="85491884"/>
<dbReference type="PRINTS" id="PR00447">
    <property type="entry name" value="NATRESASSCMP"/>
</dbReference>
<accession>A0AA48L244</accession>
<evidence type="ECO:0000256" key="1">
    <source>
        <dbReference type="ARBA" id="ARBA00004141"/>
    </source>
</evidence>
<feature type="region of interest" description="Disordered" evidence="6">
    <location>
        <begin position="280"/>
        <end position="309"/>
    </location>
</feature>
<dbReference type="EMBL" id="AP028212">
    <property type="protein sequence ID" value="BEI88013.1"/>
    <property type="molecule type" value="Genomic_DNA"/>
</dbReference>
<keyword evidence="9" id="KW-1185">Reference proteome</keyword>
<evidence type="ECO:0008006" key="10">
    <source>
        <dbReference type="Google" id="ProtNLM"/>
    </source>
</evidence>
<comment type="subcellular location">
    <subcellularLocation>
        <location evidence="1">Membrane</location>
        <topology evidence="1">Multi-pass membrane protein</topology>
    </subcellularLocation>
</comment>
<keyword evidence="4 7" id="KW-0472">Membrane</keyword>
<evidence type="ECO:0000313" key="9">
    <source>
        <dbReference type="Proteomes" id="UP001233271"/>
    </source>
</evidence>
<reference evidence="8" key="1">
    <citation type="journal article" date="2023" name="BMC Genomics">
        <title>Chromosome-level genome assemblies of Cutaneotrichosporon spp. (Trichosporonales, Basidiomycota) reveal imbalanced evolution between nucleotide sequences and chromosome synteny.</title>
        <authorList>
            <person name="Kobayashi Y."/>
            <person name="Kayamori A."/>
            <person name="Aoki K."/>
            <person name="Shiwa Y."/>
            <person name="Matsutani M."/>
            <person name="Fujita N."/>
            <person name="Sugita T."/>
            <person name="Iwasaki W."/>
            <person name="Tanaka N."/>
            <person name="Takashima M."/>
        </authorList>
    </citation>
    <scope>NUCLEOTIDE SEQUENCE</scope>
    <source>
        <strain evidence="8">HIS019</strain>
    </source>
</reference>
<keyword evidence="3 7" id="KW-1133">Transmembrane helix</keyword>
<organism evidence="8 9">
    <name type="scientific">Cutaneotrichosporon cavernicola</name>
    <dbReference type="NCBI Taxonomy" id="279322"/>
    <lineage>
        <taxon>Eukaryota</taxon>
        <taxon>Fungi</taxon>
        <taxon>Dikarya</taxon>
        <taxon>Basidiomycota</taxon>
        <taxon>Agaricomycotina</taxon>
        <taxon>Tremellomycetes</taxon>
        <taxon>Trichosporonales</taxon>
        <taxon>Trichosporonaceae</taxon>
        <taxon>Cutaneotrichosporon</taxon>
    </lineage>
</organism>
<feature type="transmembrane region" description="Helical" evidence="7">
    <location>
        <begin position="103"/>
        <end position="126"/>
    </location>
</feature>
<evidence type="ECO:0000256" key="2">
    <source>
        <dbReference type="ARBA" id="ARBA00022692"/>
    </source>
</evidence>
<protein>
    <recommendedName>
        <fullName evidence="10">Natural resistance-associated macrophage protein</fullName>
    </recommendedName>
</protein>
<feature type="transmembrane region" description="Helical" evidence="7">
    <location>
        <begin position="138"/>
        <end position="158"/>
    </location>
</feature>
<evidence type="ECO:0000256" key="4">
    <source>
        <dbReference type="ARBA" id="ARBA00023136"/>
    </source>
</evidence>
<evidence type="ECO:0000256" key="7">
    <source>
        <dbReference type="SAM" id="Phobius"/>
    </source>
</evidence>
<dbReference type="GO" id="GO:0034755">
    <property type="term" value="P:iron ion transmembrane transport"/>
    <property type="evidence" value="ECO:0007669"/>
    <property type="project" value="TreeGrafter"/>
</dbReference>
<evidence type="ECO:0000256" key="5">
    <source>
        <dbReference type="SAM" id="Coils"/>
    </source>
</evidence>
<evidence type="ECO:0000313" key="8">
    <source>
        <dbReference type="EMBL" id="BEI88013.1"/>
    </source>
</evidence>
<feature type="compositionally biased region" description="Low complexity" evidence="6">
    <location>
        <begin position="295"/>
        <end position="309"/>
    </location>
</feature>
<dbReference type="RefSeq" id="XP_060453279.1">
    <property type="nucleotide sequence ID" value="XM_060603578.1"/>
</dbReference>
<keyword evidence="2 7" id="KW-0812">Transmembrane</keyword>
<gene>
    <name evidence="8" type="primary">SMF1</name>
    <name evidence="8" type="ORF">CcaverHIS019_0107310</name>
</gene>
<dbReference type="InterPro" id="IPR001046">
    <property type="entry name" value="NRAMP_fam"/>
</dbReference>
<sequence length="616" mass="66546">MFMSRIRAVPRILKRHTAFIGPGLVAAVAYVDPGNWATDLEAGARWGYKLLFIVFLAGLAAICLQVMSVRLGAVTSKSLPRNTRELILSWEARWPQHRRWFRALLYSLWVIAEIAIIATDLAELIGSAIALNLLFPKLPLFAGVLITAVDVMIVLIFFRSDSGRQGMLLFEIVIVTLVLAVFISFMILLDMVKPVWRDVFHGLVPSKTLFSPGALYVGIGIIGATVMPHALFLGSALAGVDRLNMLPRPPKRRREPINNRLPALNPAAAIRRRLRVQRQDTDPEIPLEPVEGHEPTAASTSAAPSAAPSPLVIAKSTDKDDEYEAKMEEYEKEIRKFDRIRWVKLHVGHASIDTGASLLGFALTINSAILTLAGATFFYGDTGASADQADINGAHKLVSEYVGNAAGIIFALALLCAGQSASITATLAGQIVSEGFLEWKISPMLRRLITRLIGVVPAAIVASSVGNKGLNTMLVASQVILCLVLPTVTIPLVYLCSRKDIMAVEGPVDEDPGPCNSNDDEGTNKAEAEECDIADCGNCDAGPCPRPVSPSSLLPCHSAPHSRAPTPPAVEEELAPGRRREYFTSPKWYSGLGWVLNGVLILANGYVIVTLAMGQS</sequence>
<dbReference type="PANTHER" id="PTHR11706">
    <property type="entry name" value="SOLUTE CARRIER PROTEIN FAMILY 11 MEMBER"/>
    <property type="match status" value="1"/>
</dbReference>
<feature type="transmembrane region" description="Helical" evidence="7">
    <location>
        <begin position="51"/>
        <end position="73"/>
    </location>
</feature>
<feature type="transmembrane region" description="Helical" evidence="7">
    <location>
        <begin position="472"/>
        <end position="495"/>
    </location>
</feature>
<feature type="transmembrane region" description="Helical" evidence="7">
    <location>
        <begin position="405"/>
        <end position="428"/>
    </location>
</feature>
<keyword evidence="5" id="KW-0175">Coiled coil</keyword>
<dbReference type="GO" id="GO:0015086">
    <property type="term" value="F:cadmium ion transmembrane transporter activity"/>
    <property type="evidence" value="ECO:0007669"/>
    <property type="project" value="TreeGrafter"/>
</dbReference>
<dbReference type="GO" id="GO:0005886">
    <property type="term" value="C:plasma membrane"/>
    <property type="evidence" value="ECO:0007669"/>
    <property type="project" value="TreeGrafter"/>
</dbReference>
<dbReference type="KEGG" id="ccac:CcaHIS019_0107310"/>
<feature type="transmembrane region" description="Helical" evidence="7">
    <location>
        <begin position="448"/>
        <end position="466"/>
    </location>
</feature>
<feature type="transmembrane region" description="Helical" evidence="7">
    <location>
        <begin position="12"/>
        <end position="31"/>
    </location>
</feature>
<dbReference type="NCBIfam" id="NF037982">
    <property type="entry name" value="Nramp_1"/>
    <property type="match status" value="2"/>
</dbReference>
<feature type="transmembrane region" description="Helical" evidence="7">
    <location>
        <begin position="358"/>
        <end position="379"/>
    </location>
</feature>
<evidence type="ECO:0000256" key="3">
    <source>
        <dbReference type="ARBA" id="ARBA00022989"/>
    </source>
</evidence>
<dbReference type="Pfam" id="PF01566">
    <property type="entry name" value="Nramp"/>
    <property type="match status" value="2"/>
</dbReference>
<dbReference type="AlphaFoldDB" id="A0AA48L244"/>
<dbReference type="GO" id="GO:0005384">
    <property type="term" value="F:manganese ion transmembrane transporter activity"/>
    <property type="evidence" value="ECO:0007669"/>
    <property type="project" value="TreeGrafter"/>
</dbReference>
<feature type="transmembrane region" description="Helical" evidence="7">
    <location>
        <begin position="209"/>
        <end position="238"/>
    </location>
</feature>
<dbReference type="PANTHER" id="PTHR11706:SF101">
    <property type="entry name" value="MANGANESE TRANSPORTER SMF1"/>
    <property type="match status" value="1"/>
</dbReference>
<name>A0AA48L244_9TREE</name>
<dbReference type="Proteomes" id="UP001233271">
    <property type="component" value="Chromosome 1"/>
</dbReference>
<feature type="transmembrane region" description="Helical" evidence="7">
    <location>
        <begin position="588"/>
        <end position="613"/>
    </location>
</feature>
<feature type="coiled-coil region" evidence="5">
    <location>
        <begin position="313"/>
        <end position="340"/>
    </location>
</feature>
<dbReference type="GO" id="GO:0030026">
    <property type="term" value="P:intracellular manganese ion homeostasis"/>
    <property type="evidence" value="ECO:0007669"/>
    <property type="project" value="TreeGrafter"/>
</dbReference>
<feature type="transmembrane region" description="Helical" evidence="7">
    <location>
        <begin position="167"/>
        <end position="189"/>
    </location>
</feature>
<evidence type="ECO:0000256" key="6">
    <source>
        <dbReference type="SAM" id="MobiDB-lite"/>
    </source>
</evidence>
<proteinExistence type="predicted"/>